<dbReference type="REBASE" id="299497">
    <property type="entry name" value="S.Sce836ORF102630P"/>
</dbReference>
<evidence type="ECO:0000313" key="7">
    <source>
        <dbReference type="Proteomes" id="UP000295497"/>
    </source>
</evidence>
<dbReference type="Gene3D" id="3.90.220.20">
    <property type="entry name" value="DNA methylase specificity domains"/>
    <property type="match status" value="2"/>
</dbReference>
<dbReference type="EMBL" id="CP012672">
    <property type="protein sequence ID" value="AUX38024.1"/>
    <property type="molecule type" value="Genomic_DNA"/>
</dbReference>
<gene>
    <name evidence="6" type="ORF">SOCE836_102620</name>
</gene>
<evidence type="ECO:0000256" key="3">
    <source>
        <dbReference type="ARBA" id="ARBA00023125"/>
    </source>
</evidence>
<evidence type="ECO:0000256" key="1">
    <source>
        <dbReference type="ARBA" id="ARBA00010923"/>
    </source>
</evidence>
<feature type="domain" description="Type I restriction modification DNA specificity" evidence="5">
    <location>
        <begin position="15"/>
        <end position="142"/>
    </location>
</feature>
<organism evidence="6 7">
    <name type="scientific">Sorangium cellulosum</name>
    <name type="common">Polyangium cellulosum</name>
    <dbReference type="NCBI Taxonomy" id="56"/>
    <lineage>
        <taxon>Bacteria</taxon>
        <taxon>Pseudomonadati</taxon>
        <taxon>Myxococcota</taxon>
        <taxon>Polyangia</taxon>
        <taxon>Polyangiales</taxon>
        <taxon>Polyangiaceae</taxon>
        <taxon>Sorangium</taxon>
    </lineage>
</organism>
<feature type="region of interest" description="Disordered" evidence="4">
    <location>
        <begin position="462"/>
        <end position="507"/>
    </location>
</feature>
<dbReference type="GO" id="GO:0003677">
    <property type="term" value="F:DNA binding"/>
    <property type="evidence" value="ECO:0007669"/>
    <property type="project" value="UniProtKB-KW"/>
</dbReference>
<dbReference type="PANTHER" id="PTHR43140:SF1">
    <property type="entry name" value="TYPE I RESTRICTION ENZYME ECOKI SPECIFICITY SUBUNIT"/>
    <property type="match status" value="1"/>
</dbReference>
<evidence type="ECO:0000259" key="5">
    <source>
        <dbReference type="Pfam" id="PF01420"/>
    </source>
</evidence>
<dbReference type="AlphaFoldDB" id="A0A4P2R4K1"/>
<dbReference type="GO" id="GO:0009307">
    <property type="term" value="P:DNA restriction-modification system"/>
    <property type="evidence" value="ECO:0007669"/>
    <property type="project" value="UniProtKB-KW"/>
</dbReference>
<keyword evidence="3" id="KW-0238">DNA-binding</keyword>
<name>A0A4P2R4K1_SORCE</name>
<evidence type="ECO:0000313" key="6">
    <source>
        <dbReference type="EMBL" id="AUX38024.1"/>
    </source>
</evidence>
<accession>A0A4P2R4K1</accession>
<protein>
    <recommendedName>
        <fullName evidence="5">Type I restriction modification DNA specificity domain-containing protein</fullName>
    </recommendedName>
</protein>
<keyword evidence="2" id="KW-0680">Restriction system</keyword>
<proteinExistence type="inferred from homology"/>
<dbReference type="Pfam" id="PF01420">
    <property type="entry name" value="Methylase_S"/>
    <property type="match status" value="1"/>
</dbReference>
<dbReference type="SUPFAM" id="SSF116734">
    <property type="entry name" value="DNA methylase specificity domain"/>
    <property type="match status" value="2"/>
</dbReference>
<sequence length="507" mass="56988">MTLRLSATTSGQLILNNDTIKRITESIPADAKFWLKPGDILVQRANTLDYVGTAAIFDGPQKTYIYPDLMMRIRPRERFVDTGYLWRFINSHEAKTYLRAKATGTAGNMPKISGAILRDLPVLLPPYDEQLRIVAKIDFLTTKSRRAKEALDAIPALLERFRKSVLAAAFRGDLTADWREKNPDVEPAEELLKRIRAERRRRWEEAELAKMRAKGKVPEDDRWKDRYEEPESVDASELPELPEGWCWAGLSEVAEIQLGQRRAPEYAGEAEYPYVRAANITWRGLDLSDVQKMGFADPERLFLRPGDVLLNEASGSPTEVGKPAIWRGEIQDCCFQATVLRIRPWSEDLIGDWLHLAFLQDALLGNFAAMAPGVGILHLTAERMRNWPVPLAPSAEQRRLTKVVESLLVGIYKIGDILANLARQVARCDTSILAKAFRGELVPQDPNDEPASVLLERLRVESAENGTTSNGANRRPKAATPELREAVAKATKLAPSPRNRAPRSARR</sequence>
<dbReference type="Proteomes" id="UP000295497">
    <property type="component" value="Chromosome"/>
</dbReference>
<dbReference type="InterPro" id="IPR000055">
    <property type="entry name" value="Restrct_endonuc_typeI_TRD"/>
</dbReference>
<dbReference type="InterPro" id="IPR051212">
    <property type="entry name" value="Type-I_RE_S_subunit"/>
</dbReference>
<reference evidence="6 7" key="1">
    <citation type="submission" date="2015-09" db="EMBL/GenBank/DDBJ databases">
        <title>Sorangium comparison.</title>
        <authorList>
            <person name="Zaburannyi N."/>
            <person name="Bunk B."/>
            <person name="Overmann J."/>
            <person name="Mueller R."/>
        </authorList>
    </citation>
    <scope>NUCLEOTIDE SEQUENCE [LARGE SCALE GENOMIC DNA]</scope>
    <source>
        <strain evidence="6 7">So ce836</strain>
    </source>
</reference>
<comment type="similarity">
    <text evidence="1">Belongs to the type-I restriction system S methylase family.</text>
</comment>
<evidence type="ECO:0000256" key="4">
    <source>
        <dbReference type="SAM" id="MobiDB-lite"/>
    </source>
</evidence>
<dbReference type="PANTHER" id="PTHR43140">
    <property type="entry name" value="TYPE-1 RESTRICTION ENZYME ECOKI SPECIFICITY PROTEIN"/>
    <property type="match status" value="1"/>
</dbReference>
<dbReference type="CDD" id="cd17261">
    <property type="entry name" value="RMtype1_S_EcoKI-TRD2-CR2_like"/>
    <property type="match status" value="1"/>
</dbReference>
<evidence type="ECO:0000256" key="2">
    <source>
        <dbReference type="ARBA" id="ARBA00022747"/>
    </source>
</evidence>
<dbReference type="InterPro" id="IPR044946">
    <property type="entry name" value="Restrct_endonuc_typeI_TRD_sf"/>
</dbReference>